<keyword evidence="3" id="KW-1185">Reference proteome</keyword>
<proteinExistence type="predicted"/>
<dbReference type="RefSeq" id="WP_146478607.1">
    <property type="nucleotide sequence ID" value="NZ_CP042266.1"/>
</dbReference>
<organism evidence="2 3">
    <name type="scientific">Streptomyces qinzhouensis</name>
    <dbReference type="NCBI Taxonomy" id="2599401"/>
    <lineage>
        <taxon>Bacteria</taxon>
        <taxon>Bacillati</taxon>
        <taxon>Actinomycetota</taxon>
        <taxon>Actinomycetes</taxon>
        <taxon>Kitasatosporales</taxon>
        <taxon>Streptomycetaceae</taxon>
        <taxon>Streptomyces</taxon>
    </lineage>
</organism>
<accession>A0A5B8J0Q7</accession>
<feature type="region of interest" description="Disordered" evidence="1">
    <location>
        <begin position="165"/>
        <end position="189"/>
    </location>
</feature>
<evidence type="ECO:0000313" key="3">
    <source>
        <dbReference type="Proteomes" id="UP000320580"/>
    </source>
</evidence>
<name>A0A5B8J0Q7_9ACTN</name>
<dbReference type="AlphaFoldDB" id="A0A5B8J0Q7"/>
<gene>
    <name evidence="2" type="ORF">FQU76_00920</name>
</gene>
<sequence>MRIPRRVNLAPAAELLGAEPEPLTVPTAPGARRPENERWAVLNTLTRLDAGRRQRFLDRLPAQDAAELRPLLHIAAFPATTEALDGPLTGDLSGPERVAATVALVRAPHTTAAAGDPDPALVDRLCAPAVAVDRVGEVFDLLAAVSGDRWADWRAAGADGRKWLDNHRRKWPDNHRAPRPTGVPAASAK</sequence>
<dbReference type="Proteomes" id="UP000320580">
    <property type="component" value="Chromosome"/>
</dbReference>
<feature type="compositionally biased region" description="Basic and acidic residues" evidence="1">
    <location>
        <begin position="165"/>
        <end position="176"/>
    </location>
</feature>
<evidence type="ECO:0000313" key="2">
    <source>
        <dbReference type="EMBL" id="QDY75295.1"/>
    </source>
</evidence>
<protein>
    <submittedName>
        <fullName evidence="2">Uncharacterized protein</fullName>
    </submittedName>
</protein>
<reference evidence="2 3" key="1">
    <citation type="submission" date="2019-07" db="EMBL/GenBank/DDBJ databases">
        <authorList>
            <person name="Zhu P."/>
        </authorList>
    </citation>
    <scope>NUCLEOTIDE SEQUENCE [LARGE SCALE GENOMIC DNA]</scope>
    <source>
        <strain evidence="2 3">SSL-25</strain>
    </source>
</reference>
<evidence type="ECO:0000256" key="1">
    <source>
        <dbReference type="SAM" id="MobiDB-lite"/>
    </source>
</evidence>
<dbReference type="EMBL" id="CP042266">
    <property type="protein sequence ID" value="QDY75295.1"/>
    <property type="molecule type" value="Genomic_DNA"/>
</dbReference>
<dbReference type="KEGG" id="sqz:FQU76_00920"/>